<evidence type="ECO:0000313" key="2">
    <source>
        <dbReference type="EMBL" id="GGJ20620.1"/>
    </source>
</evidence>
<protein>
    <recommendedName>
        <fullName evidence="4">DUF420 domain-containing protein</fullName>
    </recommendedName>
</protein>
<gene>
    <name evidence="2" type="ORF">GCM10008938_03610</name>
</gene>
<name>A0ABQ2CWE1_9DEIO</name>
<organism evidence="2 3">
    <name type="scientific">Deinococcus roseus</name>
    <dbReference type="NCBI Taxonomy" id="392414"/>
    <lineage>
        <taxon>Bacteria</taxon>
        <taxon>Thermotogati</taxon>
        <taxon>Deinococcota</taxon>
        <taxon>Deinococci</taxon>
        <taxon>Deinococcales</taxon>
        <taxon>Deinococcaceae</taxon>
        <taxon>Deinococcus</taxon>
    </lineage>
</organism>
<feature type="transmembrane region" description="Helical" evidence="1">
    <location>
        <begin position="136"/>
        <end position="156"/>
    </location>
</feature>
<evidence type="ECO:0000256" key="1">
    <source>
        <dbReference type="SAM" id="Phobius"/>
    </source>
</evidence>
<comment type="caution">
    <text evidence="2">The sequence shown here is derived from an EMBL/GenBank/DDBJ whole genome shotgun (WGS) entry which is preliminary data.</text>
</comment>
<feature type="transmembrane region" description="Helical" evidence="1">
    <location>
        <begin position="6"/>
        <end position="27"/>
    </location>
</feature>
<dbReference type="RefSeq" id="WP_188998934.1">
    <property type="nucleotide sequence ID" value="NZ_BMOD01000001.1"/>
</dbReference>
<keyword evidence="3" id="KW-1185">Reference proteome</keyword>
<reference evidence="3" key="1">
    <citation type="journal article" date="2019" name="Int. J. Syst. Evol. Microbiol.">
        <title>The Global Catalogue of Microorganisms (GCM) 10K type strain sequencing project: providing services to taxonomists for standard genome sequencing and annotation.</title>
        <authorList>
            <consortium name="The Broad Institute Genomics Platform"/>
            <consortium name="The Broad Institute Genome Sequencing Center for Infectious Disease"/>
            <person name="Wu L."/>
            <person name="Ma J."/>
        </authorList>
    </citation>
    <scope>NUCLEOTIDE SEQUENCE [LARGE SCALE GENOMIC DNA]</scope>
    <source>
        <strain evidence="3">JCM 14370</strain>
    </source>
</reference>
<accession>A0ABQ2CWE1</accession>
<dbReference type="PANTHER" id="PTHR37692">
    <property type="entry name" value="HYPOTHETICAL MEMBRANE SPANNING PROTEIN"/>
    <property type="match status" value="1"/>
</dbReference>
<dbReference type="Pfam" id="PF04238">
    <property type="entry name" value="DUF420"/>
    <property type="match status" value="1"/>
</dbReference>
<proteinExistence type="predicted"/>
<dbReference type="EMBL" id="BMOD01000001">
    <property type="protein sequence ID" value="GGJ20620.1"/>
    <property type="molecule type" value="Genomic_DNA"/>
</dbReference>
<evidence type="ECO:0008006" key="4">
    <source>
        <dbReference type="Google" id="ProtNLM"/>
    </source>
</evidence>
<sequence length="159" mass="17656">MGELVSELSVVFIVLSGVALGLGVYFIKTDRKEQHMNAMLTACGLAVVFLVLYLTKLALGAGMKYAGPPEYANLYFFILITHSILAAANGPLAIMAVRNALIGRKLADGRLDRSREKGPGKYFSQHRMWARWTVPVWIYVAVTGWVIYLVMHYYGVPNT</sequence>
<keyword evidence="1" id="KW-1133">Transmembrane helix</keyword>
<dbReference type="PANTHER" id="PTHR37692:SF1">
    <property type="entry name" value="DUF420 DOMAIN-CONTAINING PROTEIN"/>
    <property type="match status" value="1"/>
</dbReference>
<feature type="transmembrane region" description="Helical" evidence="1">
    <location>
        <begin position="39"/>
        <end position="62"/>
    </location>
</feature>
<dbReference type="InterPro" id="IPR007352">
    <property type="entry name" value="DUF420"/>
</dbReference>
<evidence type="ECO:0000313" key="3">
    <source>
        <dbReference type="Proteomes" id="UP000632222"/>
    </source>
</evidence>
<dbReference type="Proteomes" id="UP000632222">
    <property type="component" value="Unassembled WGS sequence"/>
</dbReference>
<keyword evidence="1" id="KW-0472">Membrane</keyword>
<keyword evidence="1" id="KW-0812">Transmembrane</keyword>
<feature type="transmembrane region" description="Helical" evidence="1">
    <location>
        <begin position="74"/>
        <end position="97"/>
    </location>
</feature>